<reference evidence="3" key="1">
    <citation type="submission" date="2022-07" db="EMBL/GenBank/DDBJ databases">
        <authorList>
            <person name="Macas J."/>
            <person name="Novak P."/>
            <person name="Neumann P."/>
        </authorList>
    </citation>
    <scope>NUCLEOTIDE SEQUENCE</scope>
</reference>
<dbReference type="EMBL" id="CAMAPE010000048">
    <property type="protein sequence ID" value="CAH9105669.1"/>
    <property type="molecule type" value="Genomic_DNA"/>
</dbReference>
<dbReference type="AlphaFoldDB" id="A0A9P1EHH6"/>
<feature type="compositionally biased region" description="Acidic residues" evidence="1">
    <location>
        <begin position="359"/>
        <end position="371"/>
    </location>
</feature>
<dbReference type="PANTHER" id="PTHR33067:SF15">
    <property type="entry name" value="RNA-DIRECTED DNA POLYMERASE"/>
    <property type="match status" value="1"/>
</dbReference>
<evidence type="ECO:0000313" key="3">
    <source>
        <dbReference type="EMBL" id="CAH9105669.1"/>
    </source>
</evidence>
<comment type="caution">
    <text evidence="3">The sequence shown here is derived from an EMBL/GenBank/DDBJ whole genome shotgun (WGS) entry which is preliminary data.</text>
</comment>
<organism evidence="3 4">
    <name type="scientific">Cuscuta europaea</name>
    <name type="common">European dodder</name>
    <dbReference type="NCBI Taxonomy" id="41803"/>
    <lineage>
        <taxon>Eukaryota</taxon>
        <taxon>Viridiplantae</taxon>
        <taxon>Streptophyta</taxon>
        <taxon>Embryophyta</taxon>
        <taxon>Tracheophyta</taxon>
        <taxon>Spermatophyta</taxon>
        <taxon>Magnoliopsida</taxon>
        <taxon>eudicotyledons</taxon>
        <taxon>Gunneridae</taxon>
        <taxon>Pentapetalae</taxon>
        <taxon>asterids</taxon>
        <taxon>lamiids</taxon>
        <taxon>Solanales</taxon>
        <taxon>Convolvulaceae</taxon>
        <taxon>Cuscuteae</taxon>
        <taxon>Cuscuta</taxon>
        <taxon>Cuscuta subgen. Cuscuta</taxon>
    </lineage>
</organism>
<dbReference type="Gene3D" id="2.40.70.10">
    <property type="entry name" value="Acid Proteases"/>
    <property type="match status" value="1"/>
</dbReference>
<protein>
    <recommendedName>
        <fullName evidence="2">Retrotransposon gag domain-containing protein</fullName>
    </recommendedName>
</protein>
<dbReference type="Pfam" id="PF03732">
    <property type="entry name" value="Retrotrans_gag"/>
    <property type="match status" value="1"/>
</dbReference>
<dbReference type="CDD" id="cd00303">
    <property type="entry name" value="retropepsin_like"/>
    <property type="match status" value="1"/>
</dbReference>
<evidence type="ECO:0000256" key="1">
    <source>
        <dbReference type="SAM" id="MobiDB-lite"/>
    </source>
</evidence>
<feature type="domain" description="Retrotransposon gag" evidence="2">
    <location>
        <begin position="15"/>
        <end position="106"/>
    </location>
</feature>
<dbReference type="Proteomes" id="UP001152484">
    <property type="component" value="Unassembled WGS sequence"/>
</dbReference>
<keyword evidence="4" id="KW-1185">Reference proteome</keyword>
<feature type="region of interest" description="Disordered" evidence="1">
    <location>
        <begin position="218"/>
        <end position="264"/>
    </location>
</feature>
<feature type="region of interest" description="Disordered" evidence="1">
    <location>
        <begin position="352"/>
        <end position="395"/>
    </location>
</feature>
<dbReference type="InterPro" id="IPR005162">
    <property type="entry name" value="Retrotrans_gag_dom"/>
</dbReference>
<proteinExistence type="predicted"/>
<evidence type="ECO:0000259" key="2">
    <source>
        <dbReference type="Pfam" id="PF03732"/>
    </source>
</evidence>
<dbReference type="OrthoDB" id="1305902at2759"/>
<name>A0A9P1EHH6_CUSEU</name>
<evidence type="ECO:0000313" key="4">
    <source>
        <dbReference type="Proteomes" id="UP001152484"/>
    </source>
</evidence>
<dbReference type="InterPro" id="IPR021109">
    <property type="entry name" value="Peptidase_aspartic_dom_sf"/>
</dbReference>
<dbReference type="PANTHER" id="PTHR33067">
    <property type="entry name" value="RNA-DIRECTED DNA POLYMERASE-RELATED"/>
    <property type="match status" value="1"/>
</dbReference>
<accession>A0A9P1EHH6</accession>
<gene>
    <name evidence="3" type="ORF">CEURO_LOCUS16996</name>
</gene>
<feature type="compositionally biased region" description="Polar residues" evidence="1">
    <location>
        <begin position="242"/>
        <end position="264"/>
    </location>
</feature>
<dbReference type="SUPFAM" id="SSF50630">
    <property type="entry name" value="Acid proteases"/>
    <property type="match status" value="1"/>
</dbReference>
<sequence length="708" mass="80956">MCPNGVSEEQIKLRAFPFSLKDPAKDWLFYLPSGSINTWAQMKKSFLDRYYPASISSSLKKQISNIEQADNETLYEYWERLKKLCASCPYHGYSEQDLILYFYDGLVDQDRRMVNAACGGGIVNKTPSQARDLISELAENSRHYNGRTSSKRVMAAESNNSLESQVAGLTSLFKDFLLNPKTQEVKVCDICSTQGHPSDSCPMLQEENSEQVNALGLQGQRRYDPQGNTYNLGWRDHPNLRYGNSQTNSPPQQYKPQGQTSNSNMSTEDMIRALAVNMGTMKQSMGQFQQTMMQFQHETKSSIQNLETQVSQISSVVSRLEAKDSGRLPSQTEQNPRQHVNAIMLRNGKELHPRKVEEEKQEVDLEEGFQQEEEKPTKTKFPPQSSYEPLPPFPEALKDTRKLKNDRDIYETFVNSEVNIPLFKLIKSVPRYAKFLKELCTMKKKNKMEGKQKVEVSERVSAIFKKKLPEKCSDPGMFTIPCKIGDTLFSKVLLDLGASINVIPYSLYKSLQLGPLHQTGVVIQLEDRSNTYPEDVVEDVLVEVENLIFPVDFYVLEMGDDNQTTPILLGRPFLKTAKTKIDVSSGSLTIEFDDQKVEFNIFDSTERQIKDQSLCSLNVFEPPPTLNIFVTEETKKFSIFNKIKIEPKKSILKKEEFEKSPQCELTPPTLEVLTKKKIRPYWKRSKKKAEIWPNMAFENETRDAHDST</sequence>